<dbReference type="Proteomes" id="UP001626603">
    <property type="component" value="Chromosome"/>
</dbReference>
<accession>A0ABD8AAU7</accession>
<evidence type="ECO:0000313" key="1">
    <source>
        <dbReference type="EMBL" id="WOX56661.1"/>
    </source>
</evidence>
<name>A0ABD8AAU7_9EURY</name>
<organism evidence="1 2">
    <name type="scientific">Methanoculleus palmolei</name>
    <dbReference type="NCBI Taxonomy" id="72612"/>
    <lineage>
        <taxon>Archaea</taxon>
        <taxon>Methanobacteriati</taxon>
        <taxon>Methanobacteriota</taxon>
        <taxon>Stenosarchaea group</taxon>
        <taxon>Methanomicrobia</taxon>
        <taxon>Methanomicrobiales</taxon>
        <taxon>Methanomicrobiaceae</taxon>
        <taxon>Methanoculleus</taxon>
    </lineage>
</organism>
<protein>
    <submittedName>
        <fullName evidence="1">Uncharacterized protein</fullName>
    </submittedName>
</protein>
<dbReference type="AlphaFoldDB" id="A0ABD8AAU7"/>
<proteinExistence type="predicted"/>
<keyword evidence="2" id="KW-1185">Reference proteome</keyword>
<reference evidence="1 2" key="1">
    <citation type="submission" date="2023-10" db="EMBL/GenBank/DDBJ databases">
        <title>The complete genome sequence of Methanoculleus palmolei DSM 4273.</title>
        <authorList>
            <person name="Lai S.-J."/>
            <person name="You Y.-T."/>
            <person name="Chen S.-C."/>
        </authorList>
    </citation>
    <scope>NUCLEOTIDE SEQUENCE [LARGE SCALE GENOMIC DNA]</scope>
    <source>
        <strain evidence="1 2">DSM 4273</strain>
    </source>
</reference>
<gene>
    <name evidence="1" type="ORF">R6Y95_04825</name>
</gene>
<evidence type="ECO:0000313" key="2">
    <source>
        <dbReference type="Proteomes" id="UP001626603"/>
    </source>
</evidence>
<sequence>MSLDKQDQIARETKEEIVGLRNDTRKHLDDEFGDIRKELVSIKDALARAGIQV</sequence>
<dbReference type="EMBL" id="CP137641">
    <property type="protein sequence ID" value="WOX56661.1"/>
    <property type="molecule type" value="Genomic_DNA"/>
</dbReference>